<evidence type="ECO:0000256" key="8">
    <source>
        <dbReference type="ARBA" id="ARBA00013031"/>
    </source>
</evidence>
<evidence type="ECO:0000256" key="15">
    <source>
        <dbReference type="ARBA" id="ARBA00023027"/>
    </source>
</evidence>
<dbReference type="GO" id="GO:0009423">
    <property type="term" value="P:chorismate biosynthetic process"/>
    <property type="evidence" value="ECO:0007669"/>
    <property type="project" value="UniProtKB-UniRule"/>
</dbReference>
<evidence type="ECO:0000256" key="1">
    <source>
        <dbReference type="ARBA" id="ARBA00001393"/>
    </source>
</evidence>
<evidence type="ECO:0000313" key="23">
    <source>
        <dbReference type="EMBL" id="CUS90354.1"/>
    </source>
</evidence>
<reference evidence="23 26" key="2">
    <citation type="submission" date="2015-11" db="EMBL/GenBank/DDBJ databases">
        <authorList>
            <person name="Varghese N."/>
        </authorList>
    </citation>
    <scope>NUCLEOTIDE SEQUENCE [LARGE SCALE GENOMIC DNA]</scope>
    <source>
        <strain evidence="23 26">JGI-8</strain>
    </source>
</reference>
<name>A0A0P1MTY2_9BACT</name>
<evidence type="ECO:0000256" key="10">
    <source>
        <dbReference type="ARBA" id="ARBA00022490"/>
    </source>
</evidence>
<evidence type="ECO:0000256" key="12">
    <source>
        <dbReference type="ARBA" id="ARBA00022723"/>
    </source>
</evidence>
<comment type="catalytic activity">
    <reaction evidence="1 19">
        <text>7-phospho-2-dehydro-3-deoxy-D-arabino-heptonate = 3-dehydroquinate + phosphate</text>
        <dbReference type="Rhea" id="RHEA:21968"/>
        <dbReference type="ChEBI" id="CHEBI:32364"/>
        <dbReference type="ChEBI" id="CHEBI:43474"/>
        <dbReference type="ChEBI" id="CHEBI:58394"/>
        <dbReference type="EC" id="4.2.3.4"/>
    </reaction>
</comment>
<evidence type="ECO:0000256" key="17">
    <source>
        <dbReference type="ARBA" id="ARBA00023239"/>
    </source>
</evidence>
<evidence type="ECO:0000256" key="14">
    <source>
        <dbReference type="ARBA" id="ARBA00022833"/>
    </source>
</evidence>
<dbReference type="UniPathway" id="UPA00053">
    <property type="reaction ID" value="UER00085"/>
</dbReference>
<dbReference type="EMBL" id="FAOP01000004">
    <property type="protein sequence ID" value="CUU04257.1"/>
    <property type="molecule type" value="Genomic_DNA"/>
</dbReference>
<accession>A0A0S4N2F7</accession>
<evidence type="ECO:0000313" key="25">
    <source>
        <dbReference type="Proteomes" id="UP000182011"/>
    </source>
</evidence>
<organism evidence="24 25">
    <name type="scientific">Candidatus Kryptonium thompsonii</name>
    <dbReference type="NCBI Taxonomy" id="1633631"/>
    <lineage>
        <taxon>Bacteria</taxon>
        <taxon>Pseudomonadati</taxon>
        <taxon>Candidatus Kryptoniota</taxon>
        <taxon>Candidatus Kryptonium</taxon>
    </lineage>
</organism>
<dbReference type="PANTHER" id="PTHR43622">
    <property type="entry name" value="3-DEHYDROQUINATE SYNTHASE"/>
    <property type="match status" value="1"/>
</dbReference>
<evidence type="ECO:0000256" key="20">
    <source>
        <dbReference type="SAM" id="Phobius"/>
    </source>
</evidence>
<comment type="pathway">
    <text evidence="6 19">Metabolic intermediate biosynthesis; chorismate biosynthesis; chorismate from D-erythrose 4-phosphate and phosphoenolpyruvate: step 2/7.</text>
</comment>
<dbReference type="Gene3D" id="1.20.1090.10">
    <property type="entry name" value="Dehydroquinate synthase-like - alpha domain"/>
    <property type="match status" value="1"/>
</dbReference>
<evidence type="ECO:0000256" key="13">
    <source>
        <dbReference type="ARBA" id="ARBA00022741"/>
    </source>
</evidence>
<keyword evidence="13 19" id="KW-0547">Nucleotide-binding</keyword>
<evidence type="ECO:0000256" key="18">
    <source>
        <dbReference type="ARBA" id="ARBA00023285"/>
    </source>
</evidence>
<dbReference type="Pfam" id="PF24621">
    <property type="entry name" value="DHQS_C"/>
    <property type="match status" value="1"/>
</dbReference>
<keyword evidence="14 19" id="KW-0862">Zinc</keyword>
<keyword evidence="20" id="KW-0812">Transmembrane</keyword>
<evidence type="ECO:0000313" key="24">
    <source>
        <dbReference type="EMBL" id="CUU04257.1"/>
    </source>
</evidence>
<accession>A0A0P1MTY2</accession>
<evidence type="ECO:0000256" key="4">
    <source>
        <dbReference type="ARBA" id="ARBA00003485"/>
    </source>
</evidence>
<feature type="binding site" evidence="19">
    <location>
        <begin position="170"/>
        <end position="173"/>
    </location>
    <ligand>
        <name>NAD(+)</name>
        <dbReference type="ChEBI" id="CHEBI:57540"/>
    </ligand>
</feature>
<dbReference type="RefSeq" id="WP_075426069.1">
    <property type="nucleotide sequence ID" value="NZ_CZVI01000020.1"/>
</dbReference>
<dbReference type="GO" id="GO:0008652">
    <property type="term" value="P:amino acid biosynthetic process"/>
    <property type="evidence" value="ECO:0007669"/>
    <property type="project" value="UniProtKB-KW"/>
</dbReference>
<dbReference type="Proteomes" id="UP000182200">
    <property type="component" value="Unassembled WGS sequence"/>
</dbReference>
<keyword evidence="10 19" id="KW-0963">Cytoplasm</keyword>
<accession>A0A0N7MT18</accession>
<keyword evidence="20" id="KW-1133">Transmembrane helix</keyword>
<comment type="subcellular location">
    <subcellularLocation>
        <location evidence="5 19">Cytoplasm</location>
    </subcellularLocation>
</comment>
<dbReference type="Gene3D" id="3.40.50.1970">
    <property type="match status" value="1"/>
</dbReference>
<dbReference type="InterPro" id="IPR030963">
    <property type="entry name" value="DHQ_synth_fam"/>
</dbReference>
<gene>
    <name evidence="19" type="primary">aroB</name>
    <name evidence="24" type="ORF">JGI4_00969</name>
    <name evidence="23" type="ORF">JGI8_01419</name>
</gene>
<feature type="domain" description="3-dehydroquinate synthase N-terminal" evidence="21">
    <location>
        <begin position="68"/>
        <end position="179"/>
    </location>
</feature>
<dbReference type="InterPro" id="IPR056179">
    <property type="entry name" value="DHQS_C"/>
</dbReference>
<evidence type="ECO:0000256" key="7">
    <source>
        <dbReference type="ARBA" id="ARBA00005412"/>
    </source>
</evidence>
<sequence length="370" mass="41771">MHKIILSLKNTRYPIYIGNEIFSKFPSLCKKHGIKPHLAVITDKIVSELYLDELLSILKRGGFSPEVIIVNPGETSKSLSVLSKIITQLIQMKLRRDETIVAFGGGVIGDLAGFASAIYLRGVNLIQFPTTLLAMVDSSIGGKVGIDHKLGKNLIGAFHHPVFVFSDISFLKTLPKREIICGLGEVVKCGIIMDAEIFKMIETNFESVLNLNPKIVQNLVLRSAMVKSRIVSKDEKEKRLRMVLNFGHTIGHGIEASLNYKRLKHGEAVMFGMLGESFISLNRGILSLDEFERIKRVIFKIGVVFPQKLLERNLILKYIGYDKKILSERLNMYLPIKIGKMKFFDDINFDEIERAVDFLFEQNKIKLTST</sequence>
<dbReference type="GO" id="GO:0000166">
    <property type="term" value="F:nucleotide binding"/>
    <property type="evidence" value="ECO:0007669"/>
    <property type="project" value="UniProtKB-KW"/>
</dbReference>
<feature type="domain" description="3-dehydroquinate synthase C-terminal" evidence="22">
    <location>
        <begin position="182"/>
        <end position="324"/>
    </location>
</feature>
<feature type="binding site" evidence="19">
    <location>
        <position position="152"/>
    </location>
    <ligand>
        <name>NAD(+)</name>
        <dbReference type="ChEBI" id="CHEBI:57540"/>
    </ligand>
</feature>
<dbReference type="FunFam" id="3.40.50.1970:FF:000007">
    <property type="entry name" value="Pentafunctional AROM polypeptide"/>
    <property type="match status" value="1"/>
</dbReference>
<dbReference type="GO" id="GO:0005737">
    <property type="term" value="C:cytoplasm"/>
    <property type="evidence" value="ECO:0007669"/>
    <property type="project" value="UniProtKB-SubCell"/>
</dbReference>
<dbReference type="GO" id="GO:0046872">
    <property type="term" value="F:metal ion binding"/>
    <property type="evidence" value="ECO:0007669"/>
    <property type="project" value="UniProtKB-KW"/>
</dbReference>
<comment type="cofactor">
    <cofactor evidence="19">
        <name>Co(2+)</name>
        <dbReference type="ChEBI" id="CHEBI:48828"/>
    </cofactor>
    <cofactor evidence="19">
        <name>Zn(2+)</name>
        <dbReference type="ChEBI" id="CHEBI:29105"/>
    </cofactor>
    <text evidence="19">Binds 1 divalent metal cation per subunit. Can use either Co(2+) or Zn(2+).</text>
</comment>
<dbReference type="HAMAP" id="MF_00110">
    <property type="entry name" value="DHQ_synthase"/>
    <property type="match status" value="1"/>
</dbReference>
<proteinExistence type="inferred from homology"/>
<dbReference type="EC" id="4.2.3.4" evidence="8 19"/>
<evidence type="ECO:0000313" key="26">
    <source>
        <dbReference type="Proteomes" id="UP000182200"/>
    </source>
</evidence>
<evidence type="ECO:0000256" key="5">
    <source>
        <dbReference type="ARBA" id="ARBA00004496"/>
    </source>
</evidence>
<dbReference type="InterPro" id="IPR030960">
    <property type="entry name" value="DHQS/DOIS_N"/>
</dbReference>
<dbReference type="AlphaFoldDB" id="A0A0P1MTY2"/>
<feature type="binding site" evidence="19">
    <location>
        <position position="265"/>
    </location>
    <ligand>
        <name>Zn(2+)</name>
        <dbReference type="ChEBI" id="CHEBI:29105"/>
    </ligand>
</feature>
<evidence type="ECO:0000256" key="16">
    <source>
        <dbReference type="ARBA" id="ARBA00023141"/>
    </source>
</evidence>
<reference evidence="24 25" key="1">
    <citation type="submission" date="2015-11" db="EMBL/GenBank/DDBJ databases">
        <authorList>
            <person name="Zhang Y."/>
            <person name="Guo Z."/>
        </authorList>
    </citation>
    <scope>NUCLEOTIDE SEQUENCE [LARGE SCALE GENOMIC DNA]</scope>
    <source>
        <strain evidence="24">JGI-4</strain>
    </source>
</reference>
<dbReference type="PIRSF" id="PIRSF001455">
    <property type="entry name" value="DHQ_synth"/>
    <property type="match status" value="1"/>
</dbReference>
<dbReference type="Pfam" id="PF01761">
    <property type="entry name" value="DHQ_synthase"/>
    <property type="match status" value="1"/>
</dbReference>
<keyword evidence="20" id="KW-0472">Membrane</keyword>
<comment type="cofactor">
    <cofactor evidence="3">
        <name>Zn(2+)</name>
        <dbReference type="ChEBI" id="CHEBI:29105"/>
    </cofactor>
</comment>
<dbReference type="STRING" id="1633631.GCA_001442925_00968"/>
<feature type="binding site" evidence="19">
    <location>
        <position position="143"/>
    </location>
    <ligand>
        <name>NAD(+)</name>
        <dbReference type="ChEBI" id="CHEBI:57540"/>
    </ligand>
</feature>
<feature type="binding site" evidence="19">
    <location>
        <position position="248"/>
    </location>
    <ligand>
        <name>Zn(2+)</name>
        <dbReference type="ChEBI" id="CHEBI:29105"/>
    </ligand>
</feature>
<feature type="binding site" evidence="19">
    <location>
        <begin position="106"/>
        <end position="110"/>
    </location>
    <ligand>
        <name>NAD(+)</name>
        <dbReference type="ChEBI" id="CHEBI:57540"/>
    </ligand>
</feature>
<evidence type="ECO:0000256" key="11">
    <source>
        <dbReference type="ARBA" id="ARBA00022605"/>
    </source>
</evidence>
<evidence type="ECO:0000256" key="19">
    <source>
        <dbReference type="HAMAP-Rule" id="MF_00110"/>
    </source>
</evidence>
<dbReference type="NCBIfam" id="TIGR01357">
    <property type="entry name" value="aroB"/>
    <property type="match status" value="1"/>
</dbReference>
<dbReference type="Proteomes" id="UP000182011">
    <property type="component" value="Unassembled WGS sequence"/>
</dbReference>
<evidence type="ECO:0000256" key="6">
    <source>
        <dbReference type="ARBA" id="ARBA00004661"/>
    </source>
</evidence>
<keyword evidence="12 19" id="KW-0479">Metal-binding</keyword>
<feature type="binding site" evidence="19">
    <location>
        <position position="185"/>
    </location>
    <ligand>
        <name>Zn(2+)</name>
        <dbReference type="ChEBI" id="CHEBI:29105"/>
    </ligand>
</feature>
<accession>A0A0P1LDA5</accession>
<evidence type="ECO:0000256" key="9">
    <source>
        <dbReference type="ARBA" id="ARBA00017684"/>
    </source>
</evidence>
<comment type="cofactor">
    <cofactor evidence="2 19">
        <name>NAD(+)</name>
        <dbReference type="ChEBI" id="CHEBI:57540"/>
    </cofactor>
</comment>
<keyword evidence="26" id="KW-1185">Reference proteome</keyword>
<comment type="function">
    <text evidence="4 19">Catalyzes the conversion of 3-deoxy-D-arabino-heptulosonate 7-phosphate (DAHP) to dehydroquinate (DHQ).</text>
</comment>
<feature type="transmembrane region" description="Helical" evidence="20">
    <location>
        <begin position="100"/>
        <end position="120"/>
    </location>
</feature>
<dbReference type="PANTHER" id="PTHR43622:SF7">
    <property type="entry name" value="3-DEHYDROQUINATE SYNTHASE, CHLOROPLASTIC"/>
    <property type="match status" value="1"/>
</dbReference>
<keyword evidence="11 19" id="KW-0028">Amino-acid biosynthesis</keyword>
<evidence type="ECO:0000256" key="3">
    <source>
        <dbReference type="ARBA" id="ARBA00001947"/>
    </source>
</evidence>
<dbReference type="GO" id="GO:0003856">
    <property type="term" value="F:3-dehydroquinate synthase activity"/>
    <property type="evidence" value="ECO:0007669"/>
    <property type="project" value="UniProtKB-UniRule"/>
</dbReference>
<evidence type="ECO:0000259" key="22">
    <source>
        <dbReference type="Pfam" id="PF24621"/>
    </source>
</evidence>
<accession>A0A0N7MPH3</accession>
<accession>A0A0P1L833</accession>
<dbReference type="SUPFAM" id="SSF56796">
    <property type="entry name" value="Dehydroquinate synthase-like"/>
    <property type="match status" value="1"/>
</dbReference>
<accession>A0A0N7MZC8</accession>
<dbReference type="EMBL" id="CZVI01000020">
    <property type="protein sequence ID" value="CUS90354.1"/>
    <property type="molecule type" value="Genomic_DNA"/>
</dbReference>
<comment type="similarity">
    <text evidence="7 19">Belongs to the sugar phosphate cyclases superfamily. Dehydroquinate synthase family.</text>
</comment>
<dbReference type="CDD" id="cd08195">
    <property type="entry name" value="DHQS"/>
    <property type="match status" value="1"/>
</dbReference>
<dbReference type="GO" id="GO:0009073">
    <property type="term" value="P:aromatic amino acid family biosynthetic process"/>
    <property type="evidence" value="ECO:0007669"/>
    <property type="project" value="UniProtKB-KW"/>
</dbReference>
<evidence type="ECO:0000259" key="21">
    <source>
        <dbReference type="Pfam" id="PF01761"/>
    </source>
</evidence>
<dbReference type="InterPro" id="IPR050071">
    <property type="entry name" value="Dehydroquinate_synthase"/>
</dbReference>
<feature type="binding site" evidence="19">
    <location>
        <begin position="130"/>
        <end position="131"/>
    </location>
    <ligand>
        <name>NAD(+)</name>
        <dbReference type="ChEBI" id="CHEBI:57540"/>
    </ligand>
</feature>
<keyword evidence="15 19" id="KW-0520">NAD</keyword>
<keyword evidence="17 19" id="KW-0456">Lyase</keyword>
<dbReference type="InterPro" id="IPR016037">
    <property type="entry name" value="DHQ_synth_AroB"/>
</dbReference>
<evidence type="ECO:0000256" key="2">
    <source>
        <dbReference type="ARBA" id="ARBA00001911"/>
    </source>
</evidence>
<keyword evidence="18 19" id="KW-0170">Cobalt</keyword>
<accession>A0A0P1M6J5</accession>
<comment type="caution">
    <text evidence="19">Lacks conserved residue(s) required for the propagation of feature annotation.</text>
</comment>
<protein>
    <recommendedName>
        <fullName evidence="9 19">3-dehydroquinate synthase</fullName>
        <shortName evidence="19">DHQS</shortName>
        <ecNumber evidence="8 19">4.2.3.4</ecNumber>
    </recommendedName>
</protein>
<keyword evidence="16 19" id="KW-0057">Aromatic amino acid biosynthesis</keyword>